<dbReference type="Gene3D" id="3.10.400.10">
    <property type="entry name" value="Sulfate adenylyltransferase"/>
    <property type="match status" value="1"/>
</dbReference>
<dbReference type="InterPro" id="IPR015947">
    <property type="entry name" value="PUA-like_sf"/>
</dbReference>
<dbReference type="SMART" id="SM01022">
    <property type="entry name" value="ASCH"/>
    <property type="match status" value="1"/>
</dbReference>
<evidence type="ECO:0000259" key="1">
    <source>
        <dbReference type="SMART" id="SM01022"/>
    </source>
</evidence>
<dbReference type="Proteomes" id="UP001225356">
    <property type="component" value="Unassembled WGS sequence"/>
</dbReference>
<reference evidence="2 3" key="1">
    <citation type="submission" date="2023-07" db="EMBL/GenBank/DDBJ databases">
        <title>Sequencing the genomes of 1000 actinobacteria strains.</title>
        <authorList>
            <person name="Klenk H.-P."/>
        </authorList>
    </citation>
    <scope>NUCLEOTIDE SEQUENCE [LARGE SCALE GENOMIC DNA]</scope>
    <source>
        <strain evidence="2 3">DSM 46740</strain>
    </source>
</reference>
<dbReference type="PIRSF" id="PIRSF021320">
    <property type="entry name" value="DUF984"/>
    <property type="match status" value="1"/>
</dbReference>
<protein>
    <submittedName>
        <fullName evidence="2">5-formyltetrahydrofolate cyclo-ligase</fullName>
        <ecNumber evidence="2">6.3.3.2</ecNumber>
    </submittedName>
</protein>
<comment type="caution">
    <text evidence="2">The sequence shown here is derived from an EMBL/GenBank/DDBJ whole genome shotgun (WGS) entry which is preliminary data.</text>
</comment>
<dbReference type="InterPro" id="IPR007374">
    <property type="entry name" value="ASCH_domain"/>
</dbReference>
<dbReference type="InterPro" id="IPR009326">
    <property type="entry name" value="DUF984"/>
</dbReference>
<keyword evidence="3" id="KW-1185">Reference proteome</keyword>
<evidence type="ECO:0000313" key="2">
    <source>
        <dbReference type="EMBL" id="MDP9841094.1"/>
    </source>
</evidence>
<sequence>MSDVQLSFWQAYLETLLPESRPADPFVEAAFAGTRESADELLDLYLKGRKTAGSSSKEDFLAAGDPLPRVGNFWILLNSRDEPGCLLRTEKIVVHKFYDVPPEIALAEGEGDLSLDHWRRVHQAAYEPHLAEWGLASIADATVITEYFTLLFK</sequence>
<dbReference type="PANTHER" id="PTHR39203:SF1">
    <property type="entry name" value="CYTOPLASMIC PROTEIN"/>
    <property type="match status" value="1"/>
</dbReference>
<feature type="domain" description="ASCH" evidence="1">
    <location>
        <begin position="29"/>
        <end position="152"/>
    </location>
</feature>
<organism evidence="2 3">
    <name type="scientific">Streptosporangium lutulentum</name>
    <dbReference type="NCBI Taxonomy" id="1461250"/>
    <lineage>
        <taxon>Bacteria</taxon>
        <taxon>Bacillati</taxon>
        <taxon>Actinomycetota</taxon>
        <taxon>Actinomycetes</taxon>
        <taxon>Streptosporangiales</taxon>
        <taxon>Streptosporangiaceae</taxon>
        <taxon>Streptosporangium</taxon>
    </lineage>
</organism>
<dbReference type="RefSeq" id="WP_307554124.1">
    <property type="nucleotide sequence ID" value="NZ_JAUSQU010000001.1"/>
</dbReference>
<dbReference type="SUPFAM" id="SSF88697">
    <property type="entry name" value="PUA domain-like"/>
    <property type="match status" value="1"/>
</dbReference>
<dbReference type="EC" id="6.3.3.2" evidence="2"/>
<name>A0ABT9Q2Z2_9ACTN</name>
<dbReference type="Pfam" id="PF04266">
    <property type="entry name" value="ASCH"/>
    <property type="match status" value="1"/>
</dbReference>
<gene>
    <name evidence="2" type="ORF">J2853_000305</name>
</gene>
<evidence type="ECO:0000313" key="3">
    <source>
        <dbReference type="Proteomes" id="UP001225356"/>
    </source>
</evidence>
<dbReference type="EMBL" id="JAUSQU010000001">
    <property type="protein sequence ID" value="MDP9841094.1"/>
    <property type="molecule type" value="Genomic_DNA"/>
</dbReference>
<proteinExistence type="predicted"/>
<accession>A0ABT9Q2Z2</accession>
<dbReference type="GO" id="GO:0030272">
    <property type="term" value="F:5-formyltetrahydrofolate cyclo-ligase activity"/>
    <property type="evidence" value="ECO:0007669"/>
    <property type="project" value="UniProtKB-EC"/>
</dbReference>
<keyword evidence="2" id="KW-0436">Ligase</keyword>
<dbReference type="PANTHER" id="PTHR39203">
    <property type="entry name" value="CYTOPLASMIC PROTEIN-RELATED"/>
    <property type="match status" value="1"/>
</dbReference>